<feature type="compositionally biased region" description="Polar residues" evidence="1">
    <location>
        <begin position="303"/>
        <end position="317"/>
    </location>
</feature>
<dbReference type="EMBL" id="NKXS01002601">
    <property type="protein sequence ID" value="PIN12850.1"/>
    <property type="molecule type" value="Genomic_DNA"/>
</dbReference>
<protein>
    <submittedName>
        <fullName evidence="2">Uncharacterized protein</fullName>
    </submittedName>
</protein>
<gene>
    <name evidence="2" type="ORF">CDL12_14532</name>
</gene>
<reference evidence="3" key="1">
    <citation type="journal article" date="2018" name="Gigascience">
        <title>Genome assembly of the Pink Ipe (Handroanthus impetiginosus, Bignoniaceae), a highly valued, ecologically keystone Neotropical timber forest tree.</title>
        <authorList>
            <person name="Silva-Junior O.B."/>
            <person name="Grattapaglia D."/>
            <person name="Novaes E."/>
            <person name="Collevatti R.G."/>
        </authorList>
    </citation>
    <scope>NUCLEOTIDE SEQUENCE [LARGE SCALE GENOMIC DNA]</scope>
    <source>
        <strain evidence="3">cv. UFG-1</strain>
    </source>
</reference>
<feature type="compositionally biased region" description="Basic and acidic residues" evidence="1">
    <location>
        <begin position="106"/>
        <end position="148"/>
    </location>
</feature>
<dbReference type="AlphaFoldDB" id="A0A2G9H6B7"/>
<proteinExistence type="predicted"/>
<keyword evidence="3" id="KW-1185">Reference proteome</keyword>
<comment type="caution">
    <text evidence="2">The sequence shown here is derived from an EMBL/GenBank/DDBJ whole genome shotgun (WGS) entry which is preliminary data.</text>
</comment>
<organism evidence="2 3">
    <name type="scientific">Handroanthus impetiginosus</name>
    <dbReference type="NCBI Taxonomy" id="429701"/>
    <lineage>
        <taxon>Eukaryota</taxon>
        <taxon>Viridiplantae</taxon>
        <taxon>Streptophyta</taxon>
        <taxon>Embryophyta</taxon>
        <taxon>Tracheophyta</taxon>
        <taxon>Spermatophyta</taxon>
        <taxon>Magnoliopsida</taxon>
        <taxon>eudicotyledons</taxon>
        <taxon>Gunneridae</taxon>
        <taxon>Pentapetalae</taxon>
        <taxon>asterids</taxon>
        <taxon>lamiids</taxon>
        <taxon>Lamiales</taxon>
        <taxon>Bignoniaceae</taxon>
        <taxon>Crescentiina</taxon>
        <taxon>Tabebuia alliance</taxon>
        <taxon>Handroanthus</taxon>
    </lineage>
</organism>
<feature type="compositionally biased region" description="Basic and acidic residues" evidence="1">
    <location>
        <begin position="214"/>
        <end position="236"/>
    </location>
</feature>
<dbReference type="Proteomes" id="UP000231279">
    <property type="component" value="Unassembled WGS sequence"/>
</dbReference>
<sequence>MDGYDRKANVGYGQVTGHVRLPMFVDKEGTQHAVMGYTASHNHTATTEQVVEFRRSSGIGRMEPYEGFGIRDKPILMPWPPSVHDQPHRDDGFSPKVHNPVGHGETPWKRDANEPYRRVARDQNKDLPWNRDESKGSPRNRDPNDLRRSTIYGQSKDSPRSEDAYESTRFMSPRSEDHYYNTHENSSDDEDDVTCEDGACFVNKKGGSKPINHPKQEDYDREKHRGNGYAPKKDSYYETSYGNNRKPKGTGPVPSSYTVPITTPPRIDTYYEPLPHNNNRPMADGLKPIKTRTGAEFPKENTRNSPVSIGVQTQYNGSPRKDNGYEDTKYKASPPARAIDMREAARRYNGVLLTD</sequence>
<feature type="compositionally biased region" description="Basic and acidic residues" evidence="1">
    <location>
        <begin position="319"/>
        <end position="330"/>
    </location>
</feature>
<evidence type="ECO:0000313" key="2">
    <source>
        <dbReference type="EMBL" id="PIN12850.1"/>
    </source>
</evidence>
<evidence type="ECO:0000313" key="3">
    <source>
        <dbReference type="Proteomes" id="UP000231279"/>
    </source>
</evidence>
<accession>A0A2G9H6B7</accession>
<feature type="region of interest" description="Disordered" evidence="1">
    <location>
        <begin position="77"/>
        <end position="337"/>
    </location>
</feature>
<evidence type="ECO:0000256" key="1">
    <source>
        <dbReference type="SAM" id="MobiDB-lite"/>
    </source>
</evidence>
<name>A0A2G9H6B7_9LAMI</name>
<dbReference type="OrthoDB" id="1153117at2759"/>